<dbReference type="InterPro" id="IPR006124">
    <property type="entry name" value="Metalloenzyme"/>
</dbReference>
<dbReference type="Pfam" id="PF01676">
    <property type="entry name" value="Metalloenzyme"/>
    <property type="match status" value="1"/>
</dbReference>
<organism evidence="5 6">
    <name type="scientific">Vulgatibacter incomptus</name>
    <dbReference type="NCBI Taxonomy" id="1391653"/>
    <lineage>
        <taxon>Bacteria</taxon>
        <taxon>Pseudomonadati</taxon>
        <taxon>Myxococcota</taxon>
        <taxon>Myxococcia</taxon>
        <taxon>Myxococcales</taxon>
        <taxon>Cystobacterineae</taxon>
        <taxon>Vulgatibacteraceae</taxon>
        <taxon>Vulgatibacter</taxon>
    </lineage>
</organism>
<dbReference type="AlphaFoldDB" id="A0A0K1PAZ0"/>
<accession>A0A0K1PAZ0</accession>
<dbReference type="GO" id="GO:0009117">
    <property type="term" value="P:nucleotide metabolic process"/>
    <property type="evidence" value="ECO:0007669"/>
    <property type="project" value="InterPro"/>
</dbReference>
<sequence>MILFFLVDGVGLGLRDPGRNPLARRTTLLSHFVDGASPLPRGGSVGAADASLGVGGRPQSATGHTTLLTGVNAPALLGKHLLGFPNETLRQLLGRQNLFLDLARAGKAGTYVNAYRSAYLDALALPHLRPSLPEPPLPVPASRIRPSATTAAMASTGRPFRTFDDLRAGTALYHDITNELPRAVGCEVPRRRPKEAAEVLLEIGRSHDLAMFEFFRTDEAGHAQDFEAADRALEELDELLRHTVEGLGPGDGLLVTSDHGNLEDLSTRSHTLAPVPVVGFGSAAAVAPRIRSIAEVQPALLRLAGA</sequence>
<dbReference type="Gene3D" id="3.40.720.10">
    <property type="entry name" value="Alkaline Phosphatase, subunit A"/>
    <property type="match status" value="1"/>
</dbReference>
<reference evidence="5 6" key="1">
    <citation type="submission" date="2015-08" db="EMBL/GenBank/DDBJ databases">
        <authorList>
            <person name="Babu N.S."/>
            <person name="Beckwith C.J."/>
            <person name="Beseler K.G."/>
            <person name="Brison A."/>
            <person name="Carone J.V."/>
            <person name="Caskin T.P."/>
            <person name="Diamond M."/>
            <person name="Durham M.E."/>
            <person name="Foxe J.M."/>
            <person name="Go M."/>
            <person name="Henderson B.A."/>
            <person name="Jones I.B."/>
            <person name="McGettigan J.A."/>
            <person name="Micheletti S.J."/>
            <person name="Nasrallah M.E."/>
            <person name="Ortiz D."/>
            <person name="Piller C.R."/>
            <person name="Privatt S.R."/>
            <person name="Schneider S.L."/>
            <person name="Sharp S."/>
            <person name="Smith T.C."/>
            <person name="Stanton J.D."/>
            <person name="Ullery H.E."/>
            <person name="Wilson R.J."/>
            <person name="Serrano M.G."/>
            <person name="Buck G."/>
            <person name="Lee V."/>
            <person name="Wang Y."/>
            <person name="Carvalho R."/>
            <person name="Voegtly L."/>
            <person name="Shi R."/>
            <person name="Duckworth R."/>
            <person name="Johnson A."/>
            <person name="Loviza R."/>
            <person name="Walstead R."/>
            <person name="Shah Z."/>
            <person name="Kiflezghi M."/>
            <person name="Wade K."/>
            <person name="Ball S.L."/>
            <person name="Bradley K.W."/>
            <person name="Asai D.J."/>
            <person name="Bowman C.A."/>
            <person name="Russell D.A."/>
            <person name="Pope W.H."/>
            <person name="Jacobs-Sera D."/>
            <person name="Hendrix R.W."/>
            <person name="Hatfull G.F."/>
        </authorList>
    </citation>
    <scope>NUCLEOTIDE SEQUENCE [LARGE SCALE GENOMIC DNA]</scope>
    <source>
        <strain evidence="5 6">DSM 27710</strain>
    </source>
</reference>
<dbReference type="SUPFAM" id="SSF53649">
    <property type="entry name" value="Alkaline phosphatase-like"/>
    <property type="match status" value="1"/>
</dbReference>
<evidence type="ECO:0000313" key="6">
    <source>
        <dbReference type="Proteomes" id="UP000055590"/>
    </source>
</evidence>
<feature type="domain" description="Metalloenzyme" evidence="4">
    <location>
        <begin position="195"/>
        <end position="285"/>
    </location>
</feature>
<dbReference type="GO" id="GO:0008973">
    <property type="term" value="F:phosphopentomutase activity"/>
    <property type="evidence" value="ECO:0007669"/>
    <property type="project" value="InterPro"/>
</dbReference>
<dbReference type="RefSeq" id="WP_050725092.1">
    <property type="nucleotide sequence ID" value="NZ_CP012332.1"/>
</dbReference>
<keyword evidence="3" id="KW-0464">Manganese</keyword>
<keyword evidence="2" id="KW-0479">Metal-binding</keyword>
<gene>
    <name evidence="5" type="ORF">AKJ08_1059</name>
</gene>
<evidence type="ECO:0000256" key="2">
    <source>
        <dbReference type="ARBA" id="ARBA00022723"/>
    </source>
</evidence>
<keyword evidence="6" id="KW-1185">Reference proteome</keyword>
<evidence type="ECO:0000313" key="5">
    <source>
        <dbReference type="EMBL" id="AKU90672.1"/>
    </source>
</evidence>
<evidence type="ECO:0000256" key="3">
    <source>
        <dbReference type="ARBA" id="ARBA00023211"/>
    </source>
</evidence>
<dbReference type="InterPro" id="IPR010045">
    <property type="entry name" value="DeoB"/>
</dbReference>
<dbReference type="PANTHER" id="PTHR21110">
    <property type="entry name" value="PHOSPHOPENTOMUTASE"/>
    <property type="match status" value="1"/>
</dbReference>
<dbReference type="Proteomes" id="UP000055590">
    <property type="component" value="Chromosome"/>
</dbReference>
<dbReference type="GO" id="GO:0043094">
    <property type="term" value="P:metabolic compound salvage"/>
    <property type="evidence" value="ECO:0007669"/>
    <property type="project" value="InterPro"/>
</dbReference>
<evidence type="ECO:0000259" key="4">
    <source>
        <dbReference type="Pfam" id="PF01676"/>
    </source>
</evidence>
<dbReference type="PATRIC" id="fig|1391653.3.peg.1086"/>
<dbReference type="GO" id="GO:0000287">
    <property type="term" value="F:magnesium ion binding"/>
    <property type="evidence" value="ECO:0007669"/>
    <property type="project" value="InterPro"/>
</dbReference>
<evidence type="ECO:0000256" key="1">
    <source>
        <dbReference type="ARBA" id="ARBA00010373"/>
    </source>
</evidence>
<dbReference type="EMBL" id="CP012332">
    <property type="protein sequence ID" value="AKU90672.1"/>
    <property type="molecule type" value="Genomic_DNA"/>
</dbReference>
<dbReference type="STRING" id="1391653.AKJ08_1059"/>
<dbReference type="InterPro" id="IPR017850">
    <property type="entry name" value="Alkaline_phosphatase_core_sf"/>
</dbReference>
<dbReference type="KEGG" id="vin:AKJ08_1059"/>
<proteinExistence type="inferred from homology"/>
<dbReference type="PANTHER" id="PTHR21110:SF0">
    <property type="entry name" value="PHOSPHOPENTOMUTASE"/>
    <property type="match status" value="1"/>
</dbReference>
<name>A0A0K1PAZ0_9BACT</name>
<comment type="similarity">
    <text evidence="1">Belongs to the phosphopentomutase family.</text>
</comment>
<protein>
    <submittedName>
        <fullName evidence="5">Phosphoglyceromutase</fullName>
    </submittedName>
</protein>
<dbReference type="GO" id="GO:0005829">
    <property type="term" value="C:cytosol"/>
    <property type="evidence" value="ECO:0007669"/>
    <property type="project" value="TreeGrafter"/>
</dbReference>